<gene>
    <name evidence="2" type="ORF">NDU88_003331</name>
</gene>
<evidence type="ECO:0000256" key="1">
    <source>
        <dbReference type="SAM" id="MobiDB-lite"/>
    </source>
</evidence>
<keyword evidence="3" id="KW-1185">Reference proteome</keyword>
<protein>
    <submittedName>
        <fullName evidence="2">Uncharacterized protein</fullName>
    </submittedName>
</protein>
<name>A0AAV7WTB8_PLEWA</name>
<reference evidence="2" key="1">
    <citation type="journal article" date="2022" name="bioRxiv">
        <title>Sequencing and chromosome-scale assembly of the giantPleurodeles waltlgenome.</title>
        <authorList>
            <person name="Brown T."/>
            <person name="Elewa A."/>
            <person name="Iarovenko S."/>
            <person name="Subramanian E."/>
            <person name="Araus A.J."/>
            <person name="Petzold A."/>
            <person name="Susuki M."/>
            <person name="Suzuki K.-i.T."/>
            <person name="Hayashi T."/>
            <person name="Toyoda A."/>
            <person name="Oliveira C."/>
            <person name="Osipova E."/>
            <person name="Leigh N.D."/>
            <person name="Simon A."/>
            <person name="Yun M.H."/>
        </authorList>
    </citation>
    <scope>NUCLEOTIDE SEQUENCE</scope>
    <source>
        <strain evidence="2">20211129_DDA</strain>
        <tissue evidence="2">Liver</tissue>
    </source>
</reference>
<evidence type="ECO:0000313" key="2">
    <source>
        <dbReference type="EMBL" id="KAJ1215723.1"/>
    </source>
</evidence>
<comment type="caution">
    <text evidence="2">The sequence shown here is derived from an EMBL/GenBank/DDBJ whole genome shotgun (WGS) entry which is preliminary data.</text>
</comment>
<accession>A0AAV7WTB8</accession>
<dbReference type="EMBL" id="JANPWB010000001">
    <property type="protein sequence ID" value="KAJ1215723.1"/>
    <property type="molecule type" value="Genomic_DNA"/>
</dbReference>
<sequence>MSLIVYTPDFRFLSQKIKGVILTSAVKGAYRRSEDRHNTAAVAVNRHSHSDPQLANRQKPDINKIPPHQRPAKNWR</sequence>
<organism evidence="2 3">
    <name type="scientific">Pleurodeles waltl</name>
    <name type="common">Iberian ribbed newt</name>
    <dbReference type="NCBI Taxonomy" id="8319"/>
    <lineage>
        <taxon>Eukaryota</taxon>
        <taxon>Metazoa</taxon>
        <taxon>Chordata</taxon>
        <taxon>Craniata</taxon>
        <taxon>Vertebrata</taxon>
        <taxon>Euteleostomi</taxon>
        <taxon>Amphibia</taxon>
        <taxon>Batrachia</taxon>
        <taxon>Caudata</taxon>
        <taxon>Salamandroidea</taxon>
        <taxon>Salamandridae</taxon>
        <taxon>Pleurodelinae</taxon>
        <taxon>Pleurodeles</taxon>
    </lineage>
</organism>
<feature type="region of interest" description="Disordered" evidence="1">
    <location>
        <begin position="42"/>
        <end position="76"/>
    </location>
</feature>
<proteinExistence type="predicted"/>
<dbReference type="AlphaFoldDB" id="A0AAV7WTB8"/>
<dbReference type="Proteomes" id="UP001066276">
    <property type="component" value="Chromosome 1_1"/>
</dbReference>
<evidence type="ECO:0000313" key="3">
    <source>
        <dbReference type="Proteomes" id="UP001066276"/>
    </source>
</evidence>